<dbReference type="EMBL" id="AMCI01001496">
    <property type="protein sequence ID" value="EJX05355.1"/>
    <property type="molecule type" value="Genomic_DNA"/>
</dbReference>
<sequence length="65" mass="7886">MTKRPSERYLARVSVRICCAAHLRCSTFRADRKPVQHCTGYWNSRIFRHSRTTPMQWPERHWRIG</sequence>
<dbReference type="AlphaFoldDB" id="J9GXA7"/>
<protein>
    <submittedName>
        <fullName evidence="1">Uncharacterized protein</fullName>
    </submittedName>
</protein>
<gene>
    <name evidence="1" type="ORF">EVA_06535</name>
</gene>
<reference evidence="1" key="1">
    <citation type="journal article" date="2012" name="PLoS ONE">
        <title>Gene sets for utilization of primary and secondary nutrition supplies in the distal gut of endangered iberian lynx.</title>
        <authorList>
            <person name="Alcaide M."/>
            <person name="Messina E."/>
            <person name="Richter M."/>
            <person name="Bargiela R."/>
            <person name="Peplies J."/>
            <person name="Huws S.A."/>
            <person name="Newbold C.J."/>
            <person name="Golyshin P.N."/>
            <person name="Simon M.A."/>
            <person name="Lopez G."/>
            <person name="Yakimov M.M."/>
            <person name="Ferrer M."/>
        </authorList>
    </citation>
    <scope>NUCLEOTIDE SEQUENCE</scope>
</reference>
<evidence type="ECO:0000313" key="1">
    <source>
        <dbReference type="EMBL" id="EJX05355.1"/>
    </source>
</evidence>
<name>J9GXA7_9ZZZZ</name>
<comment type="caution">
    <text evidence="1">The sequence shown here is derived from an EMBL/GenBank/DDBJ whole genome shotgun (WGS) entry which is preliminary data.</text>
</comment>
<accession>J9GXA7</accession>
<proteinExistence type="predicted"/>
<organism evidence="1">
    <name type="scientific">gut metagenome</name>
    <dbReference type="NCBI Taxonomy" id="749906"/>
    <lineage>
        <taxon>unclassified sequences</taxon>
        <taxon>metagenomes</taxon>
        <taxon>organismal metagenomes</taxon>
    </lineage>
</organism>